<comment type="caution">
    <text evidence="5">The sequence shown here is derived from an EMBL/GenBank/DDBJ whole genome shotgun (WGS) entry which is preliminary data.</text>
</comment>
<dbReference type="FunFam" id="3.40.50.300:FF:000827">
    <property type="entry name" value="KTI12 chromatin-associated homolog"/>
    <property type="match status" value="1"/>
</dbReference>
<protein>
    <recommendedName>
        <fullName evidence="4">Protein KTI12 homolog</fullName>
    </recommendedName>
</protein>
<evidence type="ECO:0000256" key="3">
    <source>
        <dbReference type="ARBA" id="ARBA00025768"/>
    </source>
</evidence>
<organism evidence="5 6">
    <name type="scientific">Microctonus hyperodae</name>
    <name type="common">Parasitoid wasp</name>
    <dbReference type="NCBI Taxonomy" id="165561"/>
    <lineage>
        <taxon>Eukaryota</taxon>
        <taxon>Metazoa</taxon>
        <taxon>Ecdysozoa</taxon>
        <taxon>Arthropoda</taxon>
        <taxon>Hexapoda</taxon>
        <taxon>Insecta</taxon>
        <taxon>Pterygota</taxon>
        <taxon>Neoptera</taxon>
        <taxon>Endopterygota</taxon>
        <taxon>Hymenoptera</taxon>
        <taxon>Apocrita</taxon>
        <taxon>Ichneumonoidea</taxon>
        <taxon>Braconidae</taxon>
        <taxon>Euphorinae</taxon>
        <taxon>Microctonus</taxon>
    </lineage>
</organism>
<reference evidence="5" key="1">
    <citation type="journal article" date="2023" name="bioRxiv">
        <title>Scaffold-level genome assemblies of two parasitoid biocontrol wasps reveal the parthenogenesis mechanism and an associated novel virus.</title>
        <authorList>
            <person name="Inwood S."/>
            <person name="Skelly J."/>
            <person name="Guhlin J."/>
            <person name="Harrop T."/>
            <person name="Goldson S."/>
            <person name="Dearden P."/>
        </authorList>
    </citation>
    <scope>NUCLEOTIDE SEQUENCE</scope>
    <source>
        <strain evidence="5">Lincoln</strain>
        <tissue evidence="5">Whole body</tissue>
    </source>
</reference>
<dbReference type="SUPFAM" id="SSF52540">
    <property type="entry name" value="P-loop containing nucleoside triphosphate hydrolases"/>
    <property type="match status" value="1"/>
</dbReference>
<evidence type="ECO:0000256" key="1">
    <source>
        <dbReference type="ARBA" id="ARBA00022741"/>
    </source>
</evidence>
<dbReference type="InterPro" id="IPR027417">
    <property type="entry name" value="P-loop_NTPase"/>
</dbReference>
<evidence type="ECO:0000256" key="2">
    <source>
        <dbReference type="ARBA" id="ARBA00022840"/>
    </source>
</evidence>
<dbReference type="AlphaFoldDB" id="A0AA39KVN6"/>
<keyword evidence="1" id="KW-0547">Nucleotide-binding</keyword>
<keyword evidence="6" id="KW-1185">Reference proteome</keyword>
<comment type="similarity">
    <text evidence="3">Belongs to the KTI12 family.</text>
</comment>
<evidence type="ECO:0000313" key="5">
    <source>
        <dbReference type="EMBL" id="KAK0175658.1"/>
    </source>
</evidence>
<dbReference type="GO" id="GO:0006400">
    <property type="term" value="P:tRNA modification"/>
    <property type="evidence" value="ECO:0007669"/>
    <property type="project" value="UniProtKB-ARBA"/>
</dbReference>
<dbReference type="Pfam" id="PF08433">
    <property type="entry name" value="KTI12"/>
    <property type="match status" value="1"/>
</dbReference>
<proteinExistence type="inferred from homology"/>
<evidence type="ECO:0000256" key="4">
    <source>
        <dbReference type="ARBA" id="ARBA00026170"/>
    </source>
</evidence>
<dbReference type="GO" id="GO:0006357">
    <property type="term" value="P:regulation of transcription by RNA polymerase II"/>
    <property type="evidence" value="ECO:0007669"/>
    <property type="project" value="UniProtKB-ARBA"/>
</dbReference>
<dbReference type="PANTHER" id="PTHR12435">
    <property type="match status" value="1"/>
</dbReference>
<dbReference type="GO" id="GO:0005524">
    <property type="term" value="F:ATP binding"/>
    <property type="evidence" value="ECO:0007669"/>
    <property type="project" value="UniProtKB-KW"/>
</dbReference>
<accession>A0AA39KVN6</accession>
<keyword evidence="2" id="KW-0067">ATP-binding</keyword>
<dbReference type="EMBL" id="JAQQBR010000005">
    <property type="protein sequence ID" value="KAK0175658.1"/>
    <property type="molecule type" value="Genomic_DNA"/>
</dbReference>
<dbReference type="InterPro" id="IPR013641">
    <property type="entry name" value="KTI12/PSTK"/>
</dbReference>
<dbReference type="Proteomes" id="UP001168972">
    <property type="component" value="Unassembled WGS sequence"/>
</dbReference>
<dbReference type="Gene3D" id="3.40.50.300">
    <property type="entry name" value="P-loop containing nucleotide triphosphate hydrolases"/>
    <property type="match status" value="1"/>
</dbReference>
<evidence type="ECO:0000313" key="6">
    <source>
        <dbReference type="Proteomes" id="UP001168972"/>
    </source>
</evidence>
<reference evidence="5" key="2">
    <citation type="submission" date="2023-03" db="EMBL/GenBank/DDBJ databases">
        <authorList>
            <person name="Inwood S.N."/>
            <person name="Skelly J.G."/>
            <person name="Guhlin J."/>
            <person name="Harrop T.W.R."/>
            <person name="Goldson S.G."/>
            <person name="Dearden P.K."/>
        </authorList>
    </citation>
    <scope>NUCLEOTIDE SEQUENCE</scope>
    <source>
        <strain evidence="5">Lincoln</strain>
        <tissue evidence="5">Whole body</tissue>
    </source>
</reference>
<gene>
    <name evidence="5" type="ORF">PV327_009390</name>
</gene>
<name>A0AA39KVN6_MICHY</name>
<sequence length="274" mass="31626">MPLIIITGIPSSGKSTRTVELKNFLEKEHGKKVEIINEIEIIVKTGYDKNSFYADSKKEKAIRNDIRSSIQHQLNAKDILIIDASNYIKGYRYELYCLSKSYKTPQCTVHCDLPVEHAWLLNEQRPDIDQYSRETFDALVMRYEPPDSKNRWDSPLFSVTPHDQLPNDDIYRALYLVKAPKPNMSTQSPPVSSTNYLYELDRISQEIINAIGFAEKMGVTTDIKLPAFNLFVEKGADATQLNRLRRQFLTYSKMHQVEVNQIAPLFVQYINKSL</sequence>